<proteinExistence type="evidence at transcript level"/>
<name>A0A023EX23_TRIIF</name>
<dbReference type="EMBL" id="GBBI01005000">
    <property type="protein sequence ID" value="JAC13712.1"/>
    <property type="molecule type" value="mRNA"/>
</dbReference>
<accession>A0A023EX23</accession>
<dbReference type="PANTHER" id="PTHR45749:SF21">
    <property type="entry name" value="DUF4371 DOMAIN-CONTAINING PROTEIN"/>
    <property type="match status" value="1"/>
</dbReference>
<evidence type="ECO:0000313" key="1">
    <source>
        <dbReference type="EMBL" id="JAC13712.1"/>
    </source>
</evidence>
<organism evidence="1">
    <name type="scientific">Triatoma infestans</name>
    <name type="common">Assassin bug</name>
    <dbReference type="NCBI Taxonomy" id="30076"/>
    <lineage>
        <taxon>Eukaryota</taxon>
        <taxon>Metazoa</taxon>
        <taxon>Ecdysozoa</taxon>
        <taxon>Arthropoda</taxon>
        <taxon>Hexapoda</taxon>
        <taxon>Insecta</taxon>
        <taxon>Pterygota</taxon>
        <taxon>Neoptera</taxon>
        <taxon>Paraneoptera</taxon>
        <taxon>Hemiptera</taxon>
        <taxon>Heteroptera</taxon>
        <taxon>Panheteroptera</taxon>
        <taxon>Cimicomorpha</taxon>
        <taxon>Reduviidae</taxon>
        <taxon>Triatominae</taxon>
        <taxon>Triatoma</taxon>
    </lineage>
</organism>
<dbReference type="PANTHER" id="PTHR45749">
    <property type="match status" value="1"/>
</dbReference>
<dbReference type="AlphaFoldDB" id="A0A023EX23"/>
<reference evidence="1" key="1">
    <citation type="journal article" date="2014" name="PLoS Negl. Trop. Dis.">
        <title>An updated insight into the Sialotranscriptome of Triatoma infestans: developmental stage and geographic variations.</title>
        <authorList>
            <person name="Schwarz A."/>
            <person name="Medrano-Mercado N."/>
            <person name="Schaub G.A."/>
            <person name="Struchiner C.J."/>
            <person name="Bargues M.D."/>
            <person name="Levy M.Z."/>
            <person name="Ribeiro J.M."/>
        </authorList>
    </citation>
    <scope>NUCLEOTIDE SEQUENCE</scope>
    <source>
        <strain evidence="1">Chile</strain>
        <tissue evidence="1">Salivary glands</tissue>
    </source>
</reference>
<sequence length="708" mass="83929">CILEKLFSRKFITMNLQEKIETIKIGKPTPVLQNLYYQTKKFKRHFHESNYIEYTWLCGCKKTNKLYCWPCILFSEHDMWTIQGVNDLSNLTNILKKHSLSKPHFRSSFNLIKFRNENIKILLKNLSSENIDKYNEIVKNNRNVINRIIDIIYYLVEQDIFMPLEVTDKKFSLNIRNYGELINLVGKFDPIFHNHLSTYTIFKTSSNDIQFDLINSIAEAMTNEIKTELEETNFIMVILCANKCTTKNYYFATMLRYVTKQGIKERFISFLAINKDRPVSSMANNVITLLNQLHSKDKLVAQTFDGAIMAIAGHKHLEELIRASYKDAIYIQHYVQKLNLIIIESLNIFKQCRIFFETLCGLREFFSNSPERKFLLERTIHTNFPNVAPTSWNYISSIIEVIMNAKEELMAVFNTIAGNKEEWDLDSRYCAEGYYNLLKEIEFNFLLTLFWTLFQKCETLFATIQNNIYNIDYCASSVREFQNYLAELRNNFDGMWPVTQLIVPIPQKRMKQSQEGNGDTKTVYRKLFYQIIDTVIENIKNIYGNLKTLTFLSLLNFDRFHDYSKTFPEDMFNELFKYYGKHFDYIYLKRELMEIYTVQEFKKNSVLKLYIYLQDTSMVEVLPEVTKLCALFLTLPVVNPSKEDNNHQLLDRMHKFFAIARKQDIFTGVPMLAIEMELFRNMMKKPNFYDSVRDIFTLKNQHIELVYK</sequence>
<feature type="non-terminal residue" evidence="1">
    <location>
        <position position="708"/>
    </location>
</feature>
<protein>
    <submittedName>
        <fullName evidence="1">Uncharacterized protein</fullName>
    </submittedName>
</protein>
<feature type="non-terminal residue" evidence="1">
    <location>
        <position position="1"/>
    </location>
</feature>